<organism evidence="2 3">
    <name type="scientific">Gregarina niphandrodes</name>
    <name type="common">Septate eugregarine</name>
    <dbReference type="NCBI Taxonomy" id="110365"/>
    <lineage>
        <taxon>Eukaryota</taxon>
        <taxon>Sar</taxon>
        <taxon>Alveolata</taxon>
        <taxon>Apicomplexa</taxon>
        <taxon>Conoidasida</taxon>
        <taxon>Gregarinasina</taxon>
        <taxon>Eugregarinorida</taxon>
        <taxon>Gregarinidae</taxon>
        <taxon>Gregarina</taxon>
    </lineage>
</organism>
<dbReference type="Proteomes" id="UP000019763">
    <property type="component" value="Unassembled WGS sequence"/>
</dbReference>
<protein>
    <recommendedName>
        <fullName evidence="4">Transmembrane protein</fullName>
    </recommendedName>
</protein>
<evidence type="ECO:0008006" key="4">
    <source>
        <dbReference type="Google" id="ProtNLM"/>
    </source>
</evidence>
<gene>
    <name evidence="2" type="ORF">GNI_060810</name>
</gene>
<feature type="signal peptide" evidence="1">
    <location>
        <begin position="1"/>
        <end position="16"/>
    </location>
</feature>
<dbReference type="VEuPathDB" id="CryptoDB:GNI_060810"/>
<sequence>MKLLLIKFLLTLSAVALRLRQDIQQLLAGPFELTIDNGGKTVFANYPGELSFATDLFEYSADGASAN</sequence>
<keyword evidence="1" id="KW-0732">Signal</keyword>
<keyword evidence="3" id="KW-1185">Reference proteome</keyword>
<dbReference type="AlphaFoldDB" id="A0A023B8E3"/>
<name>A0A023B8E3_GRENI</name>
<dbReference type="GeneID" id="22912228"/>
<evidence type="ECO:0000313" key="2">
    <source>
        <dbReference type="EMBL" id="EZG68901.1"/>
    </source>
</evidence>
<feature type="chain" id="PRO_5001512058" description="Transmembrane protein" evidence="1">
    <location>
        <begin position="17"/>
        <end position="67"/>
    </location>
</feature>
<evidence type="ECO:0000313" key="3">
    <source>
        <dbReference type="Proteomes" id="UP000019763"/>
    </source>
</evidence>
<reference evidence="2" key="1">
    <citation type="submission" date="2013-12" db="EMBL/GenBank/DDBJ databases">
        <authorList>
            <person name="Omoto C.K."/>
            <person name="Sibley D."/>
            <person name="Venepally P."/>
            <person name="Hadjithomas M."/>
            <person name="Karamycheva S."/>
            <person name="Brunk B."/>
            <person name="Roos D."/>
            <person name="Caler E."/>
            <person name="Lorenzi H."/>
        </authorList>
    </citation>
    <scope>NUCLEOTIDE SEQUENCE</scope>
</reference>
<accession>A0A023B8E3</accession>
<proteinExistence type="predicted"/>
<comment type="caution">
    <text evidence="2">The sequence shown here is derived from an EMBL/GenBank/DDBJ whole genome shotgun (WGS) entry which is preliminary data.</text>
</comment>
<dbReference type="RefSeq" id="XP_011134525.1">
    <property type="nucleotide sequence ID" value="XM_011136223.1"/>
</dbReference>
<evidence type="ECO:0000256" key="1">
    <source>
        <dbReference type="SAM" id="SignalP"/>
    </source>
</evidence>
<dbReference type="EMBL" id="AFNH02000461">
    <property type="protein sequence ID" value="EZG68901.1"/>
    <property type="molecule type" value="Genomic_DNA"/>
</dbReference>